<feature type="compositionally biased region" description="Polar residues" evidence="1">
    <location>
        <begin position="422"/>
        <end position="432"/>
    </location>
</feature>
<sequence>MTIAVRGLRRIHAALLQKEHETCDFWSDTGYREDTVTTSPGARDTTETIAEEAYDSQTGQSDYSQADSIHGISAAKNALESTRKNEHQSEDRRLLQWSSAECESPKADQEQIRRENAAKTLQQRWRQRCLSAALDFEALVCCIRHIRTLAAVEIQRIYRGSRLRRILKEELHCLILTLREEDVVQADGEGDASRERGRGDREGLRSVELIGAFGDHPWEERIRMRFCSVRRCYTAARPYTVGRHLFKFIVDNIYRCSSQYAQVADPDGNMNNYIDVSEPVPPALCLVPRFPWPLARSFRCGGPPSVVDLCGTLSKHVFSPQAEQGEENRKTDAANDSGDSMCDRWRQESKNGEKSCSKETRSNRNVACGKPSTVPVSKDQTGGHNSPRLHCHGNGEAELGDGKSEADGVETSTRENFVESLEVQTSSQNVDTRTGDQPAGAQLGDESLRSSITLPETTRRLSLSLPLRSHTGRCQKVNAQEGQEDNEVRIVCSLETPLSRVPTLSVLPEAAERINSRDGEEPAGHPAGVSEEGSVQRLLCGHTDEENPEMLADLDDVVAPLLRFPRWSALGRRERHERSSRILPALWRTALSRKSSVENSPPGRGCNAATNVSVSSFPAAKEKCKDCGSGHSPSDGSQTSRSPALPAWAWNTTRVWSPSPRQVAARIHFGGDAVGESFREGDCGCESLFRRAQAPDKASHSNPSCFHGFEAEDKRGKDMSFDTLHEGEKHSTFSSPGSVQSASDTRDSLICTSEQPLEKRMRHRQGDSKRRAQSLPACHHRQNTVSCLVETVTMLQPRRRGSLIAPDSDTIASLDSGGGVSVYLNEPSMDATEALALADVASVSQSSEESRGRQNTTNVLVFDGTVSALVVPGLEGGGVASKSCGSRVADLNESKREAHPDAVHTLGAKGSVSLDRNPSLSYAVVSSEGHRHSSEAGNESSCVLLVGPRPSEGEGEQLIESDPFSGASDGVEVCRRSGASAEAIDGSEMQSRSTQKQRQETSACSSSDGLSLGTAVLRKQTSFSDLPVSRLREEIQRQKEKGRSDILIQGKGRFSGVSLPANISPQCGELDGMNRLTREPFQNRKKAASADWSVEFAATHMEERCEQFVEHESKLVGWKREETQEKESVRGKDQSGNALLVVEEAKLRRPCGRLPPLALEKLLFTAALKIPEKCIHSAISQSMPIAWLRGIQEETTSKVLCRVAALRRPTPSDSPHPCGMQELGGGR</sequence>
<feature type="compositionally biased region" description="Polar residues" evidence="1">
    <location>
        <begin position="374"/>
        <end position="384"/>
    </location>
</feature>
<feature type="domain" description="AMP-activated protein kinase glycogen-binding" evidence="2">
    <location>
        <begin position="205"/>
        <end position="278"/>
    </location>
</feature>
<dbReference type="PROSITE" id="PS50096">
    <property type="entry name" value="IQ"/>
    <property type="match status" value="1"/>
</dbReference>
<dbReference type="InterPro" id="IPR032640">
    <property type="entry name" value="AMPK1_CBM"/>
</dbReference>
<dbReference type="Pfam" id="PF16561">
    <property type="entry name" value="AMPK1_CBM"/>
    <property type="match status" value="1"/>
</dbReference>
<feature type="compositionally biased region" description="Polar residues" evidence="1">
    <location>
        <begin position="988"/>
        <end position="1009"/>
    </location>
</feature>
<feature type="compositionally biased region" description="Basic and acidic residues" evidence="1">
    <location>
        <begin position="341"/>
        <end position="362"/>
    </location>
</feature>
<accession>A0A086K611</accession>
<evidence type="ECO:0000313" key="4">
    <source>
        <dbReference type="Proteomes" id="UP000028828"/>
    </source>
</evidence>
<dbReference type="InterPro" id="IPR014756">
    <property type="entry name" value="Ig_E-set"/>
</dbReference>
<dbReference type="OrthoDB" id="354858at2759"/>
<dbReference type="Gene3D" id="2.60.40.10">
    <property type="entry name" value="Immunoglobulins"/>
    <property type="match status" value="1"/>
</dbReference>
<feature type="compositionally biased region" description="Polar residues" evidence="1">
    <location>
        <begin position="732"/>
        <end position="743"/>
    </location>
</feature>
<dbReference type="CDD" id="cd02859">
    <property type="entry name" value="E_set_AMPKbeta_like_N"/>
    <property type="match status" value="1"/>
</dbReference>
<organism evidence="3 4">
    <name type="scientific">Toxoplasma gondii p89</name>
    <dbReference type="NCBI Taxonomy" id="943119"/>
    <lineage>
        <taxon>Eukaryota</taxon>
        <taxon>Sar</taxon>
        <taxon>Alveolata</taxon>
        <taxon>Apicomplexa</taxon>
        <taxon>Conoidasida</taxon>
        <taxon>Coccidia</taxon>
        <taxon>Eucoccidiorida</taxon>
        <taxon>Eimeriorina</taxon>
        <taxon>Sarcocystidae</taxon>
        <taxon>Toxoplasma</taxon>
    </lineage>
</organism>
<feature type="region of interest" description="Disordered" evidence="1">
    <location>
        <begin position="926"/>
        <end position="1009"/>
    </location>
</feature>
<feature type="compositionally biased region" description="Polar residues" evidence="1">
    <location>
        <begin position="631"/>
        <end position="642"/>
    </location>
</feature>
<proteinExistence type="predicted"/>
<dbReference type="VEuPathDB" id="ToxoDB:TGP89_260830"/>
<feature type="region of interest" description="Disordered" evidence="1">
    <location>
        <begin position="623"/>
        <end position="643"/>
    </location>
</feature>
<name>A0A086K611_TOXGO</name>
<dbReference type="SUPFAM" id="SSF81296">
    <property type="entry name" value="E set domains"/>
    <property type="match status" value="1"/>
</dbReference>
<feature type="region of interest" description="Disordered" evidence="1">
    <location>
        <begin position="320"/>
        <end position="457"/>
    </location>
</feature>
<feature type="compositionally biased region" description="Basic and acidic residues" evidence="1">
    <location>
        <begin position="400"/>
        <end position="417"/>
    </location>
</feature>
<gene>
    <name evidence="3" type="ORF">TGP89_260830</name>
</gene>
<dbReference type="Proteomes" id="UP000028828">
    <property type="component" value="Unassembled WGS sequence"/>
</dbReference>
<feature type="region of interest" description="Disordered" evidence="1">
    <location>
        <begin position="1208"/>
        <end position="1227"/>
    </location>
</feature>
<feature type="compositionally biased region" description="Basic and acidic residues" evidence="1">
    <location>
        <begin position="756"/>
        <end position="770"/>
    </location>
</feature>
<dbReference type="EMBL" id="AEYI02001239">
    <property type="protein sequence ID" value="KFG39829.1"/>
    <property type="molecule type" value="Genomic_DNA"/>
</dbReference>
<protein>
    <recommendedName>
        <fullName evidence="2">AMP-activated protein kinase glycogen-binding domain-containing protein</fullName>
    </recommendedName>
</protein>
<evidence type="ECO:0000259" key="2">
    <source>
        <dbReference type="Pfam" id="PF16561"/>
    </source>
</evidence>
<evidence type="ECO:0000256" key="1">
    <source>
        <dbReference type="SAM" id="MobiDB-lite"/>
    </source>
</evidence>
<evidence type="ECO:0000313" key="3">
    <source>
        <dbReference type="EMBL" id="KFG39829.1"/>
    </source>
</evidence>
<dbReference type="AlphaFoldDB" id="A0A086K611"/>
<reference evidence="3 4" key="1">
    <citation type="submission" date="2014-03" db="EMBL/GenBank/DDBJ databases">
        <authorList>
            <person name="Sibley D."/>
            <person name="Venepally P."/>
            <person name="Karamycheva S."/>
            <person name="Hadjithomas M."/>
            <person name="Khan A."/>
            <person name="Brunk B."/>
            <person name="Roos D."/>
            <person name="Caler E."/>
            <person name="Lorenzi H."/>
        </authorList>
    </citation>
    <scope>NUCLEOTIDE SEQUENCE [LARGE SCALE GENOMIC DNA]</scope>
    <source>
        <strain evidence="4">p89</strain>
    </source>
</reference>
<feature type="region of interest" description="Disordered" evidence="1">
    <location>
        <begin position="727"/>
        <end position="776"/>
    </location>
</feature>
<dbReference type="InterPro" id="IPR013783">
    <property type="entry name" value="Ig-like_fold"/>
</dbReference>
<comment type="caution">
    <text evidence="3">The sequence shown here is derived from an EMBL/GenBank/DDBJ whole genome shotgun (WGS) entry which is preliminary data.</text>
</comment>